<gene>
    <name evidence="1" type="ORF">BDY19DRAFT_550009</name>
</gene>
<proteinExistence type="predicted"/>
<reference evidence="1" key="1">
    <citation type="journal article" date="2021" name="Environ. Microbiol.">
        <title>Gene family expansions and transcriptome signatures uncover fungal adaptations to wood decay.</title>
        <authorList>
            <person name="Hage H."/>
            <person name="Miyauchi S."/>
            <person name="Viragh M."/>
            <person name="Drula E."/>
            <person name="Min B."/>
            <person name="Chaduli D."/>
            <person name="Navarro D."/>
            <person name="Favel A."/>
            <person name="Norest M."/>
            <person name="Lesage-Meessen L."/>
            <person name="Balint B."/>
            <person name="Merenyi Z."/>
            <person name="de Eugenio L."/>
            <person name="Morin E."/>
            <person name="Martinez A.T."/>
            <person name="Baldrian P."/>
            <person name="Stursova M."/>
            <person name="Martinez M.J."/>
            <person name="Novotny C."/>
            <person name="Magnuson J.K."/>
            <person name="Spatafora J.W."/>
            <person name="Maurice S."/>
            <person name="Pangilinan J."/>
            <person name="Andreopoulos W."/>
            <person name="LaButti K."/>
            <person name="Hundley H."/>
            <person name="Na H."/>
            <person name="Kuo A."/>
            <person name="Barry K."/>
            <person name="Lipzen A."/>
            <person name="Henrissat B."/>
            <person name="Riley R."/>
            <person name="Ahrendt S."/>
            <person name="Nagy L.G."/>
            <person name="Grigoriev I.V."/>
            <person name="Martin F."/>
            <person name="Rosso M.N."/>
        </authorList>
    </citation>
    <scope>NUCLEOTIDE SEQUENCE</scope>
    <source>
        <strain evidence="1">CBS 384.51</strain>
    </source>
</reference>
<dbReference type="EMBL" id="MU274945">
    <property type="protein sequence ID" value="KAI0084266.1"/>
    <property type="molecule type" value="Genomic_DNA"/>
</dbReference>
<accession>A0ACB8TQS7</accession>
<evidence type="ECO:0000313" key="2">
    <source>
        <dbReference type="Proteomes" id="UP001055072"/>
    </source>
</evidence>
<sequence>MRIDVRSMIAPGPRDHSLHQLRKCPDREFCGRASKTTFIIEGKLDQTVHTIESDLTCYGTPRTQGSTNIFAFISPTIPFITAQGRYSFKYSIAIGLDKSVVYQSRPDLML</sequence>
<name>A0ACB8TQS7_9APHY</name>
<comment type="caution">
    <text evidence="1">The sequence shown here is derived from an EMBL/GenBank/DDBJ whole genome shotgun (WGS) entry which is preliminary data.</text>
</comment>
<evidence type="ECO:0000313" key="1">
    <source>
        <dbReference type="EMBL" id="KAI0084266.1"/>
    </source>
</evidence>
<protein>
    <submittedName>
        <fullName evidence="1">Uncharacterized protein</fullName>
    </submittedName>
</protein>
<organism evidence="1 2">
    <name type="scientific">Irpex rosettiformis</name>
    <dbReference type="NCBI Taxonomy" id="378272"/>
    <lineage>
        <taxon>Eukaryota</taxon>
        <taxon>Fungi</taxon>
        <taxon>Dikarya</taxon>
        <taxon>Basidiomycota</taxon>
        <taxon>Agaricomycotina</taxon>
        <taxon>Agaricomycetes</taxon>
        <taxon>Polyporales</taxon>
        <taxon>Irpicaceae</taxon>
        <taxon>Irpex</taxon>
    </lineage>
</organism>
<keyword evidence="2" id="KW-1185">Reference proteome</keyword>
<dbReference type="Proteomes" id="UP001055072">
    <property type="component" value="Unassembled WGS sequence"/>
</dbReference>